<name>A0A1T4JIR3_TREPO</name>
<gene>
    <name evidence="1" type="ORF">SAMN02745149_00351</name>
</gene>
<dbReference type="RefSeq" id="WP_200805268.1">
    <property type="nucleotide sequence ID" value="NZ_FUWG01000003.1"/>
</dbReference>
<accession>A0A1T4JIR3</accession>
<proteinExistence type="predicted"/>
<dbReference type="Gene3D" id="3.40.630.30">
    <property type="match status" value="1"/>
</dbReference>
<evidence type="ECO:0000313" key="2">
    <source>
        <dbReference type="Proteomes" id="UP000190423"/>
    </source>
</evidence>
<reference evidence="1 2" key="1">
    <citation type="submission" date="2017-02" db="EMBL/GenBank/DDBJ databases">
        <authorList>
            <person name="Peterson S.W."/>
        </authorList>
    </citation>
    <scope>NUCLEOTIDE SEQUENCE [LARGE SCALE GENOMIC DNA]</scope>
    <source>
        <strain evidence="1 2">ATCC BAA-908</strain>
    </source>
</reference>
<sequence length="99" mass="11525">MIVEFSVYDTNSYTIEHLLDSKENAELIEQFEVGKNVKGLENYLKYVSSDDEENNFSRTYLVKDKTTKEIASYFSIRTGLITMQVQDVHQNKSSSFSYM</sequence>
<protein>
    <submittedName>
        <fullName evidence="1">Uncharacterized protein</fullName>
    </submittedName>
</protein>
<evidence type="ECO:0000313" key="1">
    <source>
        <dbReference type="EMBL" id="SJZ30041.1"/>
    </source>
</evidence>
<dbReference type="EMBL" id="FUWG01000003">
    <property type="protein sequence ID" value="SJZ30041.1"/>
    <property type="molecule type" value="Genomic_DNA"/>
</dbReference>
<dbReference type="GeneID" id="78315672"/>
<dbReference type="AlphaFoldDB" id="A0A1T4JIR3"/>
<dbReference type="STRING" id="261392.SAMN02745149_00351"/>
<organism evidence="1 2">
    <name type="scientific">Treponema porcinum</name>
    <dbReference type="NCBI Taxonomy" id="261392"/>
    <lineage>
        <taxon>Bacteria</taxon>
        <taxon>Pseudomonadati</taxon>
        <taxon>Spirochaetota</taxon>
        <taxon>Spirochaetia</taxon>
        <taxon>Spirochaetales</taxon>
        <taxon>Treponemataceae</taxon>
        <taxon>Treponema</taxon>
    </lineage>
</organism>
<keyword evidence="2" id="KW-1185">Reference proteome</keyword>
<dbReference type="Proteomes" id="UP000190423">
    <property type="component" value="Unassembled WGS sequence"/>
</dbReference>